<evidence type="ECO:0000256" key="4">
    <source>
        <dbReference type="ARBA" id="ARBA00003838"/>
    </source>
</evidence>
<dbReference type="InterPro" id="IPR039261">
    <property type="entry name" value="FNR_nucleotide-bd"/>
</dbReference>
<dbReference type="InterPro" id="IPR001433">
    <property type="entry name" value="OxRdtase_FAD/NAD-bd"/>
</dbReference>
<dbReference type="PRINTS" id="PR00363">
    <property type="entry name" value="CYTOCHROMEB5"/>
</dbReference>
<evidence type="ECO:0000256" key="16">
    <source>
        <dbReference type="ARBA" id="ARBA00023063"/>
    </source>
</evidence>
<dbReference type="InterPro" id="IPR001199">
    <property type="entry name" value="Cyt_B5-like_heme/steroid-bd"/>
</dbReference>
<dbReference type="Gene3D" id="3.90.420.10">
    <property type="entry name" value="Oxidoreductase, molybdopterin-binding domain"/>
    <property type="match status" value="1"/>
</dbReference>
<keyword evidence="21" id="KW-1185">Reference proteome</keyword>
<dbReference type="GO" id="GO:0043546">
    <property type="term" value="F:molybdopterin cofactor binding"/>
    <property type="evidence" value="ECO:0007669"/>
    <property type="project" value="InterPro"/>
</dbReference>
<dbReference type="InterPro" id="IPR014756">
    <property type="entry name" value="Ig_E-set"/>
</dbReference>
<dbReference type="HOGENOM" id="CLU_003827_4_0_1"/>
<dbReference type="OrthoDB" id="432685at2759"/>
<dbReference type="PRINTS" id="PR00406">
    <property type="entry name" value="CYTB5RDTASE"/>
</dbReference>
<dbReference type="SMART" id="SM01117">
    <property type="entry name" value="Cyt-b5"/>
    <property type="match status" value="1"/>
</dbReference>
<dbReference type="SUPFAM" id="SSF81296">
    <property type="entry name" value="E set domains"/>
    <property type="match status" value="1"/>
</dbReference>
<name>A0A0C3B587_SERVB</name>
<dbReference type="Pfam" id="PF00970">
    <property type="entry name" value="FAD_binding_6"/>
    <property type="match status" value="1"/>
</dbReference>
<protein>
    <recommendedName>
        <fullName evidence="8">Nitrate reductase [NADPH]</fullName>
        <ecNumber evidence="7">1.7.1.3</ecNumber>
    </recommendedName>
</protein>
<sequence length="865" mass="96530">MGIIQPSYAFPEPFYPSSLRAGGKDPDISLPEELPALPLYPIAASVDASDAQTPDNWVKRDENLVRLTGKHPFNCEAKLDTLFKAGFLTPTSLFYVRNHGAVPKVDEATAKAWRLRIHGLVENEVTLSIQDLASLFQVVTLPITLVCAGNRRKEQNMVRKGLGFNWGAAGVSTALFTGVYLADVLDHVQPLRKAKHVIFEGTDSLPNGPYGTSQKLSWAATWAMNGLPLEPDHGFPLRVVIPGQIGGRSVKWLARIEISDQESQHHLHFWDNKVLPTQVLPEQARAEKHWWYDPRAIAQPAHEEVLQVPTNTDAKYLIKGYAYAGGGRRVSRVELSLDEGTTWVLTDIVYPEDAYRAVCYSNPVFGTLDLTDRDTCFCWCFWSLEVKIHELKDSPIIMVRAMDEGMCVQQADMYWNATGMMNNWYFRVAVNKKVSDRGTDLVFEHPTMAGVVPGGWMERYKASKRDYLKPVFGSQPVVQEHPTAEVAPLKVFNDMVNPLINRNITMEELKAQDRNNPWFVVNDQVYDGTAFLTDHPGGPDSILLVAGEDATDDFVAIHSPEAREKMIKYHIGTLVNSSTNPTEPTETDSVVDPDSPFLHKSTWKDVILTSITDISSDSRIYRFALDQPDRPLGLPVGQHVFVRLKRKNGDVVQRAYTPVSLQDVKGSIDFLIKIYFPSSEFPEGGKMTMGFHELSVGDTVQIKGPIGSFVWEGNGVAKWRGVPRNARNLGLVCAGSGITPVLQVLRSVLHDQNDSKTKLWLLDANRTEQDILCREELDKLALLHGSPPLGGRFLVHYTLSKPKATADWSFSTGRINESMLRMHLPSPDMSDALILICGPDKLIKDVVQPGLEKIGWDTSKTLVIF</sequence>
<gene>
    <name evidence="20" type="ORF">M408DRAFT_64449</name>
</gene>
<keyword evidence="11" id="KW-0285">Flavoprotein</keyword>
<dbReference type="Pfam" id="PF03404">
    <property type="entry name" value="Mo-co_dimer"/>
    <property type="match status" value="1"/>
</dbReference>
<evidence type="ECO:0000256" key="9">
    <source>
        <dbReference type="ARBA" id="ARBA00022505"/>
    </source>
</evidence>
<feature type="domain" description="Cytochrome b5 heme-binding" evidence="18">
    <location>
        <begin position="501"/>
        <end position="575"/>
    </location>
</feature>
<evidence type="ECO:0000256" key="10">
    <source>
        <dbReference type="ARBA" id="ARBA00022617"/>
    </source>
</evidence>
<evidence type="ECO:0000256" key="11">
    <source>
        <dbReference type="ARBA" id="ARBA00022630"/>
    </source>
</evidence>
<evidence type="ECO:0000313" key="20">
    <source>
        <dbReference type="EMBL" id="KIM31985.1"/>
    </source>
</evidence>
<comment type="similarity">
    <text evidence="5">Belongs to the nitrate reductase family.</text>
</comment>
<keyword evidence="14" id="KW-0560">Oxidoreductase</keyword>
<dbReference type="InterPro" id="IPR036400">
    <property type="entry name" value="Cyt_B5-like_heme/steroid_sf"/>
</dbReference>
<dbReference type="PANTHER" id="PTHR19372">
    <property type="entry name" value="SULFITE REDUCTASE"/>
    <property type="match status" value="1"/>
</dbReference>
<comment type="cofactor">
    <cofactor evidence="2">
        <name>heme</name>
        <dbReference type="ChEBI" id="CHEBI:30413"/>
    </cofactor>
</comment>
<comment type="cofactor">
    <cofactor evidence="1">
        <name>Mo-molybdopterin</name>
        <dbReference type="ChEBI" id="CHEBI:71302"/>
    </cofactor>
</comment>
<dbReference type="SUPFAM" id="SSF52343">
    <property type="entry name" value="Ferredoxin reductase-like, C-terminal NADP-linked domain"/>
    <property type="match status" value="1"/>
</dbReference>
<dbReference type="Proteomes" id="UP000054097">
    <property type="component" value="Unassembled WGS sequence"/>
</dbReference>
<evidence type="ECO:0000256" key="7">
    <source>
        <dbReference type="ARBA" id="ARBA00012673"/>
    </source>
</evidence>
<keyword evidence="12" id="KW-0479">Metal-binding</keyword>
<evidence type="ECO:0000256" key="2">
    <source>
        <dbReference type="ARBA" id="ARBA00001971"/>
    </source>
</evidence>
<organism evidence="20 21">
    <name type="scientific">Serendipita vermifera MAFF 305830</name>
    <dbReference type="NCBI Taxonomy" id="933852"/>
    <lineage>
        <taxon>Eukaryota</taxon>
        <taxon>Fungi</taxon>
        <taxon>Dikarya</taxon>
        <taxon>Basidiomycota</taxon>
        <taxon>Agaricomycotina</taxon>
        <taxon>Agaricomycetes</taxon>
        <taxon>Sebacinales</taxon>
        <taxon>Serendipitaceae</taxon>
        <taxon>Serendipita</taxon>
    </lineage>
</organism>
<dbReference type="PANTHER" id="PTHR19372:SF7">
    <property type="entry name" value="SULFITE OXIDASE, MITOCHONDRIAL"/>
    <property type="match status" value="1"/>
</dbReference>
<keyword evidence="10" id="KW-0349">Heme</keyword>
<dbReference type="Pfam" id="PF00173">
    <property type="entry name" value="Cyt-b5"/>
    <property type="match status" value="1"/>
</dbReference>
<dbReference type="InterPro" id="IPR005066">
    <property type="entry name" value="MoCF_OxRdtse_dimer"/>
</dbReference>
<dbReference type="Pfam" id="PF00175">
    <property type="entry name" value="NAD_binding_1"/>
    <property type="match status" value="1"/>
</dbReference>
<dbReference type="GO" id="GO:0050464">
    <property type="term" value="F:nitrate reductase (NADPH) activity"/>
    <property type="evidence" value="ECO:0007669"/>
    <property type="project" value="UniProtKB-EC"/>
</dbReference>
<evidence type="ECO:0000256" key="13">
    <source>
        <dbReference type="ARBA" id="ARBA00022827"/>
    </source>
</evidence>
<dbReference type="FunFam" id="2.40.30.10:FF:000021">
    <property type="entry name" value="NADH-cytochrome b5 reductase"/>
    <property type="match status" value="1"/>
</dbReference>
<dbReference type="GO" id="GO:0006790">
    <property type="term" value="P:sulfur compound metabolic process"/>
    <property type="evidence" value="ECO:0007669"/>
    <property type="project" value="TreeGrafter"/>
</dbReference>
<dbReference type="CDD" id="cd06183">
    <property type="entry name" value="cyt_b5_reduct_like"/>
    <property type="match status" value="1"/>
</dbReference>
<dbReference type="PROSITE" id="PS00559">
    <property type="entry name" value="MOLYBDOPTERIN_EUK"/>
    <property type="match status" value="1"/>
</dbReference>
<accession>A0A0C3B587</accession>
<evidence type="ECO:0000256" key="14">
    <source>
        <dbReference type="ARBA" id="ARBA00023002"/>
    </source>
</evidence>
<evidence type="ECO:0000313" key="21">
    <source>
        <dbReference type="Proteomes" id="UP000054097"/>
    </source>
</evidence>
<dbReference type="Pfam" id="PF00174">
    <property type="entry name" value="Oxidored_molyb"/>
    <property type="match status" value="1"/>
</dbReference>
<evidence type="ECO:0000256" key="5">
    <source>
        <dbReference type="ARBA" id="ARBA00006253"/>
    </source>
</evidence>
<dbReference type="PRINTS" id="PR00371">
    <property type="entry name" value="FPNCR"/>
</dbReference>
<dbReference type="InterPro" id="IPR001709">
    <property type="entry name" value="Flavoprot_Pyr_Nucl_cyt_Rdtase"/>
</dbReference>
<keyword evidence="15" id="KW-0408">Iron</keyword>
<dbReference type="Gene3D" id="3.40.50.80">
    <property type="entry name" value="Nucleotide-binding domain of ferredoxin-NADP reductase (FNR) module"/>
    <property type="match status" value="1"/>
</dbReference>
<dbReference type="PROSITE" id="PS00191">
    <property type="entry name" value="CYTOCHROME_B5_1"/>
    <property type="match status" value="1"/>
</dbReference>
<dbReference type="Gene3D" id="2.40.30.10">
    <property type="entry name" value="Translation factors"/>
    <property type="match status" value="1"/>
</dbReference>
<dbReference type="GO" id="GO:0008482">
    <property type="term" value="F:sulfite oxidase activity"/>
    <property type="evidence" value="ECO:0007669"/>
    <property type="project" value="TreeGrafter"/>
</dbReference>
<dbReference type="STRING" id="933852.A0A0C3B587"/>
<evidence type="ECO:0000256" key="12">
    <source>
        <dbReference type="ARBA" id="ARBA00022723"/>
    </source>
</evidence>
<reference evidence="20 21" key="1">
    <citation type="submission" date="2014-04" db="EMBL/GenBank/DDBJ databases">
        <authorList>
            <consortium name="DOE Joint Genome Institute"/>
            <person name="Kuo A."/>
            <person name="Zuccaro A."/>
            <person name="Kohler A."/>
            <person name="Nagy L.G."/>
            <person name="Floudas D."/>
            <person name="Copeland A."/>
            <person name="Barry K.W."/>
            <person name="Cichocki N."/>
            <person name="Veneault-Fourrey C."/>
            <person name="LaButti K."/>
            <person name="Lindquist E.A."/>
            <person name="Lipzen A."/>
            <person name="Lundell T."/>
            <person name="Morin E."/>
            <person name="Murat C."/>
            <person name="Sun H."/>
            <person name="Tunlid A."/>
            <person name="Henrissat B."/>
            <person name="Grigoriev I.V."/>
            <person name="Hibbett D.S."/>
            <person name="Martin F."/>
            <person name="Nordberg H.P."/>
            <person name="Cantor M.N."/>
            <person name="Hua S.X."/>
        </authorList>
    </citation>
    <scope>NUCLEOTIDE SEQUENCE [LARGE SCALE GENOMIC DNA]</scope>
    <source>
        <strain evidence="20 21">MAFF 305830</strain>
    </source>
</reference>
<dbReference type="Gene3D" id="3.10.120.10">
    <property type="entry name" value="Cytochrome b5-like heme/steroid binding domain"/>
    <property type="match status" value="1"/>
</dbReference>
<dbReference type="GO" id="GO:0042128">
    <property type="term" value="P:nitrate assimilation"/>
    <property type="evidence" value="ECO:0007669"/>
    <property type="project" value="UniProtKB-KW"/>
</dbReference>
<dbReference type="InterPro" id="IPR036374">
    <property type="entry name" value="OxRdtase_Mopterin-bd_sf"/>
</dbReference>
<comment type="function">
    <text evidence="4">Nitrate reductase is a key enzyme involved in the first step of nitrate assimilation in plants, fungi and bacteria.</text>
</comment>
<keyword evidence="16" id="KW-0534">Nitrate assimilation</keyword>
<evidence type="ECO:0000256" key="8">
    <source>
        <dbReference type="ARBA" id="ARBA00015499"/>
    </source>
</evidence>
<dbReference type="PRINTS" id="PR00407">
    <property type="entry name" value="EUMOPTERIN"/>
</dbReference>
<dbReference type="SUPFAM" id="SSF56524">
    <property type="entry name" value="Oxidoreductase molybdopterin-binding domain"/>
    <property type="match status" value="1"/>
</dbReference>
<evidence type="ECO:0000259" key="18">
    <source>
        <dbReference type="PROSITE" id="PS50255"/>
    </source>
</evidence>
<evidence type="ECO:0000256" key="17">
    <source>
        <dbReference type="ARBA" id="ARBA00049155"/>
    </source>
</evidence>
<dbReference type="InterPro" id="IPR008335">
    <property type="entry name" value="Mopterin_OxRdtase_euk"/>
</dbReference>
<dbReference type="InterPro" id="IPR017927">
    <property type="entry name" value="FAD-bd_FR_type"/>
</dbReference>
<dbReference type="Gene3D" id="2.60.40.650">
    <property type="match status" value="1"/>
</dbReference>
<dbReference type="GO" id="GO:0030151">
    <property type="term" value="F:molybdenum ion binding"/>
    <property type="evidence" value="ECO:0007669"/>
    <property type="project" value="InterPro"/>
</dbReference>
<keyword evidence="13" id="KW-0274">FAD</keyword>
<evidence type="ECO:0000256" key="6">
    <source>
        <dbReference type="ARBA" id="ARBA00011738"/>
    </source>
</evidence>
<dbReference type="SUPFAM" id="SSF63380">
    <property type="entry name" value="Riboflavin synthase domain-like"/>
    <property type="match status" value="1"/>
</dbReference>
<dbReference type="InterPro" id="IPR008333">
    <property type="entry name" value="Cbr1-like_FAD-bd_dom"/>
</dbReference>
<dbReference type="SUPFAM" id="SSF55856">
    <property type="entry name" value="Cytochrome b5-like heme/steroid binding domain"/>
    <property type="match status" value="1"/>
</dbReference>
<dbReference type="InterPro" id="IPR000572">
    <property type="entry name" value="OxRdtase_Mopterin-bd_dom"/>
</dbReference>
<comment type="subunit">
    <text evidence="6">Homodimer.</text>
</comment>
<reference evidence="21" key="2">
    <citation type="submission" date="2015-01" db="EMBL/GenBank/DDBJ databases">
        <title>Evolutionary Origins and Diversification of the Mycorrhizal Mutualists.</title>
        <authorList>
            <consortium name="DOE Joint Genome Institute"/>
            <consortium name="Mycorrhizal Genomics Consortium"/>
            <person name="Kohler A."/>
            <person name="Kuo A."/>
            <person name="Nagy L.G."/>
            <person name="Floudas D."/>
            <person name="Copeland A."/>
            <person name="Barry K.W."/>
            <person name="Cichocki N."/>
            <person name="Veneault-Fourrey C."/>
            <person name="LaButti K."/>
            <person name="Lindquist E.A."/>
            <person name="Lipzen A."/>
            <person name="Lundell T."/>
            <person name="Morin E."/>
            <person name="Murat C."/>
            <person name="Riley R."/>
            <person name="Ohm R."/>
            <person name="Sun H."/>
            <person name="Tunlid A."/>
            <person name="Henrissat B."/>
            <person name="Grigoriev I.V."/>
            <person name="Hibbett D.S."/>
            <person name="Martin F."/>
        </authorList>
    </citation>
    <scope>NUCLEOTIDE SEQUENCE [LARGE SCALE GENOMIC DNA]</scope>
    <source>
        <strain evidence="21">MAFF 305830</strain>
    </source>
</reference>
<dbReference type="PROSITE" id="PS50255">
    <property type="entry name" value="CYTOCHROME_B5_2"/>
    <property type="match status" value="1"/>
</dbReference>
<dbReference type="EC" id="1.7.1.3" evidence="7"/>
<dbReference type="EMBL" id="KN824281">
    <property type="protein sequence ID" value="KIM31985.1"/>
    <property type="molecule type" value="Genomic_DNA"/>
</dbReference>
<evidence type="ECO:0000256" key="3">
    <source>
        <dbReference type="ARBA" id="ARBA00001974"/>
    </source>
</evidence>
<proteinExistence type="inferred from homology"/>
<evidence type="ECO:0000256" key="15">
    <source>
        <dbReference type="ARBA" id="ARBA00023004"/>
    </source>
</evidence>
<dbReference type="GO" id="GO:0020037">
    <property type="term" value="F:heme binding"/>
    <property type="evidence" value="ECO:0007669"/>
    <property type="project" value="InterPro"/>
</dbReference>
<evidence type="ECO:0000259" key="19">
    <source>
        <dbReference type="PROSITE" id="PS51384"/>
    </source>
</evidence>
<keyword evidence="9" id="KW-0500">Molybdenum</keyword>
<dbReference type="InterPro" id="IPR018506">
    <property type="entry name" value="Cyt_B5_heme-BS"/>
</dbReference>
<dbReference type="AlphaFoldDB" id="A0A0C3B587"/>
<comment type="cofactor">
    <cofactor evidence="3">
        <name>FAD</name>
        <dbReference type="ChEBI" id="CHEBI:57692"/>
    </cofactor>
</comment>
<comment type="catalytic activity">
    <reaction evidence="17">
        <text>nitrite + NADP(+) + H2O = nitrate + NADPH + H(+)</text>
        <dbReference type="Rhea" id="RHEA:19061"/>
        <dbReference type="ChEBI" id="CHEBI:15377"/>
        <dbReference type="ChEBI" id="CHEBI:15378"/>
        <dbReference type="ChEBI" id="CHEBI:16301"/>
        <dbReference type="ChEBI" id="CHEBI:17632"/>
        <dbReference type="ChEBI" id="CHEBI:57783"/>
        <dbReference type="ChEBI" id="CHEBI:58349"/>
        <dbReference type="EC" id="1.7.1.3"/>
    </reaction>
</comment>
<evidence type="ECO:0000256" key="1">
    <source>
        <dbReference type="ARBA" id="ARBA00001924"/>
    </source>
</evidence>
<feature type="domain" description="FAD-binding FR-type" evidence="19">
    <location>
        <begin position="601"/>
        <end position="712"/>
    </location>
</feature>
<dbReference type="PROSITE" id="PS51384">
    <property type="entry name" value="FAD_FR"/>
    <property type="match status" value="1"/>
</dbReference>
<dbReference type="InterPro" id="IPR022407">
    <property type="entry name" value="OxRdtase_Mopterin_BS"/>
</dbReference>
<dbReference type="InterPro" id="IPR017938">
    <property type="entry name" value="Riboflavin_synthase-like_b-brl"/>
</dbReference>